<sequence>MAEDTHRSVSIERVASNHYIATNSRGGKLLLGDGDDSEFTPVELLLTAMAGCSAIDVDILTTRRSEPDSFEVEASGDKIRDDEAGNRMENLELVFRVTFPEGEAGDEARKILPDAIAKSHNRLCTVTRTVELKSSVKTRTE</sequence>
<evidence type="ECO:0000313" key="1">
    <source>
        <dbReference type="EMBL" id="NEE03709.1"/>
    </source>
</evidence>
<dbReference type="InterPro" id="IPR003718">
    <property type="entry name" value="OsmC/Ohr_fam"/>
</dbReference>
<evidence type="ECO:0000313" key="2">
    <source>
        <dbReference type="Proteomes" id="UP000475214"/>
    </source>
</evidence>
<dbReference type="AlphaFoldDB" id="A0A6L9SF39"/>
<reference evidence="1 2" key="1">
    <citation type="submission" date="2020-02" db="EMBL/GenBank/DDBJ databases">
        <authorList>
            <person name="Li X.-J."/>
            <person name="Han X.-M."/>
        </authorList>
    </citation>
    <scope>NUCLEOTIDE SEQUENCE [LARGE SCALE GENOMIC DNA]</scope>
    <source>
        <strain evidence="1 2">CCTCC AB 2017055</strain>
    </source>
</reference>
<dbReference type="SUPFAM" id="SSF82784">
    <property type="entry name" value="OsmC-like"/>
    <property type="match status" value="1"/>
</dbReference>
<name>A0A6L9SF39_9ACTN</name>
<dbReference type="InterPro" id="IPR015946">
    <property type="entry name" value="KH_dom-like_a/b"/>
</dbReference>
<proteinExistence type="predicted"/>
<dbReference type="Proteomes" id="UP000475214">
    <property type="component" value="Unassembled WGS sequence"/>
</dbReference>
<dbReference type="Pfam" id="PF02566">
    <property type="entry name" value="OsmC"/>
    <property type="match status" value="1"/>
</dbReference>
<dbReference type="RefSeq" id="WP_163743615.1">
    <property type="nucleotide sequence ID" value="NZ_JAAGOA010000025.1"/>
</dbReference>
<protein>
    <submittedName>
        <fullName evidence="1">OsmC family protein</fullName>
    </submittedName>
</protein>
<dbReference type="EMBL" id="JAAGOA010000025">
    <property type="protein sequence ID" value="NEE03709.1"/>
    <property type="molecule type" value="Genomic_DNA"/>
</dbReference>
<keyword evidence="2" id="KW-1185">Reference proteome</keyword>
<comment type="caution">
    <text evidence="1">The sequence shown here is derived from an EMBL/GenBank/DDBJ whole genome shotgun (WGS) entry which is preliminary data.</text>
</comment>
<gene>
    <name evidence="1" type="ORF">G1H10_26430</name>
</gene>
<organism evidence="1 2">
    <name type="scientific">Phytoactinopolyspora halotolerans</name>
    <dbReference type="NCBI Taxonomy" id="1981512"/>
    <lineage>
        <taxon>Bacteria</taxon>
        <taxon>Bacillati</taxon>
        <taxon>Actinomycetota</taxon>
        <taxon>Actinomycetes</taxon>
        <taxon>Jiangellales</taxon>
        <taxon>Jiangellaceae</taxon>
        <taxon>Phytoactinopolyspora</taxon>
    </lineage>
</organism>
<accession>A0A6L9SF39</accession>
<dbReference type="InterPro" id="IPR036102">
    <property type="entry name" value="OsmC/Ohrsf"/>
</dbReference>
<dbReference type="PANTHER" id="PTHR34352">
    <property type="entry name" value="PROTEIN YHFA"/>
    <property type="match status" value="1"/>
</dbReference>
<dbReference type="PANTHER" id="PTHR34352:SF1">
    <property type="entry name" value="PROTEIN YHFA"/>
    <property type="match status" value="1"/>
</dbReference>
<dbReference type="Gene3D" id="3.30.300.20">
    <property type="match status" value="1"/>
</dbReference>